<evidence type="ECO:0000259" key="2">
    <source>
        <dbReference type="PROSITE" id="PS51737"/>
    </source>
</evidence>
<name>A0A1A2W1J4_MYCSC</name>
<reference evidence="3 4" key="1">
    <citation type="submission" date="2016-06" db="EMBL/GenBank/DDBJ databases">
        <authorList>
            <person name="Kjaerup R.B."/>
            <person name="Dalgaard T.S."/>
            <person name="Juul-Madsen H.R."/>
        </authorList>
    </citation>
    <scope>NUCLEOTIDE SEQUENCE [LARGE SCALE GENOMIC DNA]</scope>
    <source>
        <strain evidence="3 4">E2838</strain>
    </source>
</reference>
<proteinExistence type="predicted"/>
<dbReference type="Gene3D" id="3.40.50.1390">
    <property type="entry name" value="Resolvase, N-terminal catalytic domain"/>
    <property type="match status" value="1"/>
</dbReference>
<organism evidence="3 4">
    <name type="scientific">Mycobacterium scrofulaceum</name>
    <dbReference type="NCBI Taxonomy" id="1783"/>
    <lineage>
        <taxon>Bacteria</taxon>
        <taxon>Bacillati</taxon>
        <taxon>Actinomycetota</taxon>
        <taxon>Actinomycetes</taxon>
        <taxon>Mycobacteriales</taxon>
        <taxon>Mycobacteriaceae</taxon>
        <taxon>Mycobacterium</taxon>
    </lineage>
</organism>
<dbReference type="Proteomes" id="UP000092207">
    <property type="component" value="Unassembled WGS sequence"/>
</dbReference>
<dbReference type="PROSITE" id="PS51736">
    <property type="entry name" value="RECOMBINASES_3"/>
    <property type="match status" value="1"/>
</dbReference>
<protein>
    <recommendedName>
        <fullName evidence="5">Serine recombinase</fullName>
    </recommendedName>
</protein>
<dbReference type="InterPro" id="IPR006119">
    <property type="entry name" value="Resolv_N"/>
</dbReference>
<dbReference type="AlphaFoldDB" id="A0A1A2W1J4"/>
<evidence type="ECO:0000259" key="1">
    <source>
        <dbReference type="PROSITE" id="PS51736"/>
    </source>
</evidence>
<dbReference type="GO" id="GO:0003677">
    <property type="term" value="F:DNA binding"/>
    <property type="evidence" value="ECO:0007669"/>
    <property type="project" value="InterPro"/>
</dbReference>
<accession>A0A1A2W1J4</accession>
<dbReference type="Pfam" id="PF07508">
    <property type="entry name" value="Recombinase"/>
    <property type="match status" value="1"/>
</dbReference>
<dbReference type="InterPro" id="IPR038109">
    <property type="entry name" value="DNA_bind_recomb_sf"/>
</dbReference>
<feature type="domain" description="Recombinase" evidence="2">
    <location>
        <begin position="213"/>
        <end position="333"/>
    </location>
</feature>
<feature type="domain" description="Resolvase/invertase-type recombinase catalytic" evidence="1">
    <location>
        <begin position="3"/>
        <end position="159"/>
    </location>
</feature>
<sequence length="534" mass="59029">MSKTAIYLRQSLDRDRTKVSVDYQRKGLRKLCADRPGWDDPVEYLDRNVSASAKRTATGKRSAVRPAFAELCEDIRNGVVRRVAVWDLDRLYREPRELEDFIDLAEEFHVDLANVSGDVDLSTPSGRMFARMKGTVSKYEVEQKAVRQKAANAERARRGKAWVTRPFGYTMKVDKDAAVERAQKRAYALAKEADLSDADARAAAEAAGKARAAKWNPVTDATSNEIVEHEAAAIRTACRDLLNGATLWSIANQWNSQGLTTSKGYTWTGGQVRQVLLRPRNAGLAVYDVHATRGTAANVHARVLEGVETEWKPLVSYDVWESVCKLLSDPKRHTGKSPGRKYLLSGVALCGECGKPIGTTVRGTRTGNKRAVYQCKRLGCMKIARAINPTDEFVIGVVTERLSRPDAAKVFARPSVDVEALNTAADAQRAIIAQTREDYLDGLISARDRNARIERAEAKLAAINDKLLPARMSGDLKNLLGNPHAAEEFDALPFDRQRGVIDRVAVVTINRQKPGGRFDPDAIVVDFERARTAA</sequence>
<evidence type="ECO:0000313" key="3">
    <source>
        <dbReference type="EMBL" id="OBI07065.1"/>
    </source>
</evidence>
<dbReference type="SUPFAM" id="SSF53041">
    <property type="entry name" value="Resolvase-like"/>
    <property type="match status" value="1"/>
</dbReference>
<dbReference type="PANTHER" id="PTHR30461:SF23">
    <property type="entry name" value="DNA RECOMBINASE-RELATED"/>
    <property type="match status" value="1"/>
</dbReference>
<dbReference type="InterPro" id="IPR036162">
    <property type="entry name" value="Resolvase-like_N_sf"/>
</dbReference>
<dbReference type="EMBL" id="LZJY01000106">
    <property type="protein sequence ID" value="OBI07065.1"/>
    <property type="molecule type" value="Genomic_DNA"/>
</dbReference>
<dbReference type="Gene3D" id="3.90.1750.20">
    <property type="entry name" value="Putative Large Serine Recombinase, Chain B, Domain 2"/>
    <property type="match status" value="1"/>
</dbReference>
<dbReference type="RefSeq" id="WP_067302971.1">
    <property type="nucleotide sequence ID" value="NZ_LZJY01000106.1"/>
</dbReference>
<dbReference type="CDD" id="cd00338">
    <property type="entry name" value="Ser_Recombinase"/>
    <property type="match status" value="1"/>
</dbReference>
<dbReference type="SMART" id="SM00857">
    <property type="entry name" value="Resolvase"/>
    <property type="match status" value="1"/>
</dbReference>
<dbReference type="Pfam" id="PF00239">
    <property type="entry name" value="Resolvase"/>
    <property type="match status" value="1"/>
</dbReference>
<dbReference type="PANTHER" id="PTHR30461">
    <property type="entry name" value="DNA-INVERTASE FROM LAMBDOID PROPHAGE"/>
    <property type="match status" value="1"/>
</dbReference>
<gene>
    <name evidence="3" type="ORF">A5679_11525</name>
</gene>
<comment type="caution">
    <text evidence="3">The sequence shown here is derived from an EMBL/GenBank/DDBJ whole genome shotgun (WGS) entry which is preliminary data.</text>
</comment>
<dbReference type="PROSITE" id="PS51737">
    <property type="entry name" value="RECOMBINASE_DNA_BIND"/>
    <property type="match status" value="1"/>
</dbReference>
<evidence type="ECO:0000313" key="4">
    <source>
        <dbReference type="Proteomes" id="UP000092207"/>
    </source>
</evidence>
<evidence type="ECO:0008006" key="5">
    <source>
        <dbReference type="Google" id="ProtNLM"/>
    </source>
</evidence>
<dbReference type="InterPro" id="IPR011109">
    <property type="entry name" value="DNA_bind_recombinase_dom"/>
</dbReference>
<dbReference type="GO" id="GO:0000150">
    <property type="term" value="F:DNA strand exchange activity"/>
    <property type="evidence" value="ECO:0007669"/>
    <property type="project" value="InterPro"/>
</dbReference>
<dbReference type="InterPro" id="IPR050639">
    <property type="entry name" value="SSR_resolvase"/>
</dbReference>